<dbReference type="WBParaSite" id="BXY_0969100.1">
    <property type="protein sequence ID" value="BXY_0969100.1"/>
    <property type="gene ID" value="BXY_0969100"/>
</dbReference>
<gene>
    <name evidence="2" type="ORF">BXYJ_LOCUS7651</name>
</gene>
<dbReference type="Proteomes" id="UP000582659">
    <property type="component" value="Unassembled WGS sequence"/>
</dbReference>
<evidence type="ECO:0000313" key="2">
    <source>
        <dbReference type="EMBL" id="CAD5222782.1"/>
    </source>
</evidence>
<evidence type="ECO:0000313" key="5">
    <source>
        <dbReference type="Proteomes" id="UP000659654"/>
    </source>
</evidence>
<dbReference type="EMBL" id="CAJFDI010000003">
    <property type="protein sequence ID" value="CAD5222782.1"/>
    <property type="molecule type" value="Genomic_DNA"/>
</dbReference>
<evidence type="ECO:0000313" key="7">
    <source>
        <dbReference type="WBParaSite" id="BXY_1261900.1"/>
    </source>
</evidence>
<reference evidence="3" key="2">
    <citation type="submission" date="2020-08" db="EMBL/GenBank/DDBJ databases">
        <authorList>
            <person name="Kikuchi T."/>
        </authorList>
    </citation>
    <scope>NUCLEOTIDE SEQUENCE</scope>
    <source>
        <strain evidence="2">Ka4C1</strain>
    </source>
</reference>
<dbReference type="Proteomes" id="UP000095284">
    <property type="component" value="Unplaced"/>
</dbReference>
<evidence type="ECO:0000313" key="4">
    <source>
        <dbReference type="Proteomes" id="UP000095284"/>
    </source>
</evidence>
<reference evidence="6 7" key="1">
    <citation type="submission" date="2016-11" db="UniProtKB">
        <authorList>
            <consortium name="WormBaseParasite"/>
        </authorList>
    </citation>
    <scope>IDENTIFICATION</scope>
</reference>
<dbReference type="Proteomes" id="UP000659654">
    <property type="component" value="Unassembled WGS sequence"/>
</dbReference>
<dbReference type="WBParaSite" id="BXY_1261900.1">
    <property type="protein sequence ID" value="BXY_1261900.1"/>
    <property type="gene ID" value="BXY_1261900"/>
</dbReference>
<evidence type="ECO:0000313" key="6">
    <source>
        <dbReference type="WBParaSite" id="BXY_0969100.1"/>
    </source>
</evidence>
<accession>A0A1I7SHV1</accession>
<dbReference type="AlphaFoldDB" id="A0A1I7SHV1"/>
<feature type="chain" id="PRO_5009845525" evidence="1">
    <location>
        <begin position="17"/>
        <end position="217"/>
    </location>
</feature>
<proteinExistence type="predicted"/>
<organism evidence="4 7">
    <name type="scientific">Bursaphelenchus xylophilus</name>
    <name type="common">Pinewood nematode worm</name>
    <name type="synonym">Aphelenchoides xylophilus</name>
    <dbReference type="NCBI Taxonomy" id="6326"/>
    <lineage>
        <taxon>Eukaryota</taxon>
        <taxon>Metazoa</taxon>
        <taxon>Ecdysozoa</taxon>
        <taxon>Nematoda</taxon>
        <taxon>Chromadorea</taxon>
        <taxon>Rhabditida</taxon>
        <taxon>Tylenchina</taxon>
        <taxon>Tylenchomorpha</taxon>
        <taxon>Aphelenchoidea</taxon>
        <taxon>Aphelenchoididae</taxon>
        <taxon>Bursaphelenchus</taxon>
    </lineage>
</organism>
<dbReference type="EMBL" id="CAJFCV020000003">
    <property type="protein sequence ID" value="CAG9111165.1"/>
    <property type="molecule type" value="Genomic_DNA"/>
</dbReference>
<name>A0A1I7SHV1_BURXY</name>
<feature type="signal peptide" evidence="1">
    <location>
        <begin position="1"/>
        <end position="16"/>
    </location>
</feature>
<evidence type="ECO:0000256" key="1">
    <source>
        <dbReference type="SAM" id="SignalP"/>
    </source>
</evidence>
<keyword evidence="5" id="KW-1185">Reference proteome</keyword>
<evidence type="ECO:0000313" key="3">
    <source>
        <dbReference type="EMBL" id="CAG9111165.1"/>
    </source>
</evidence>
<sequence>MFFFIVFSLLFAGLQANFLEDIGQFFKPADLGDKELATLGLSLFSAQWKEHGKAFSSDFPATKVVTKFIDQISAPLQFASFVVCPQCNSHVADIQKAIKENEDIPRWLVEIALPLTVCPAFYAVDAKLVPICFIAGFGGTVFLTHAEPSTVCSALPMCGTRSKRSYESTQSLQNLTPYARDTHGKGSVGAHDIVKRMTDVLDMMKSNRIGKVEDFQS</sequence>
<keyword evidence="1" id="KW-0732">Signal</keyword>
<protein>
    <submittedName>
        <fullName evidence="2">(pine wood nematode) hypothetical protein</fullName>
    </submittedName>
</protein>